<evidence type="ECO:0008006" key="6">
    <source>
        <dbReference type="Google" id="ProtNLM"/>
    </source>
</evidence>
<sequence>MRLCIIKEAKYDYQMELFQEFKITYRTEEALLVINNALCLKINPNFAMCYSRMGTIMSYFKQKENELQYYNQAIQNDGNCYYAFMCKVYLYQAVEINPYYSLAYFNKALLYQNIGEKDKALNDYNKAIQLDPNDAEAYYNRAILYQEIGENEKALNDFNQAFQLNPNFVNAFYRKSVIALLGFQVFFYRIRTI</sequence>
<evidence type="ECO:0000256" key="3">
    <source>
        <dbReference type="PROSITE-ProRule" id="PRU00339"/>
    </source>
</evidence>
<dbReference type="PANTHER" id="PTHR44858:SF1">
    <property type="entry name" value="UDP-N-ACETYLGLUCOSAMINE--PEPTIDE N-ACETYLGLUCOSAMINYLTRANSFERASE SPINDLY-RELATED"/>
    <property type="match status" value="1"/>
</dbReference>
<accession>A0A8S1NJZ0</accession>
<evidence type="ECO:0000256" key="2">
    <source>
        <dbReference type="ARBA" id="ARBA00022803"/>
    </source>
</evidence>
<comment type="caution">
    <text evidence="4">The sequence shown here is derived from an EMBL/GenBank/DDBJ whole genome shotgun (WGS) entry which is preliminary data.</text>
</comment>
<protein>
    <recommendedName>
        <fullName evidence="6">Tetratricopeptide repeat protein</fullName>
    </recommendedName>
</protein>
<evidence type="ECO:0000256" key="1">
    <source>
        <dbReference type="ARBA" id="ARBA00022737"/>
    </source>
</evidence>
<keyword evidence="5" id="KW-1185">Reference proteome</keyword>
<dbReference type="AlphaFoldDB" id="A0A8S1NJZ0"/>
<keyword evidence="1" id="KW-0677">Repeat</keyword>
<dbReference type="InterPro" id="IPR050498">
    <property type="entry name" value="Ycf3"/>
</dbReference>
<gene>
    <name evidence="4" type="ORF">PPRIM_AZ9-3.1.T0910018</name>
</gene>
<dbReference type="PROSITE" id="PS50293">
    <property type="entry name" value="TPR_REGION"/>
    <property type="match status" value="2"/>
</dbReference>
<reference evidence="4" key="1">
    <citation type="submission" date="2021-01" db="EMBL/GenBank/DDBJ databases">
        <authorList>
            <consortium name="Genoscope - CEA"/>
            <person name="William W."/>
        </authorList>
    </citation>
    <scope>NUCLEOTIDE SEQUENCE</scope>
</reference>
<proteinExistence type="predicted"/>
<name>A0A8S1NJZ0_PARPR</name>
<dbReference type="InterPro" id="IPR019734">
    <property type="entry name" value="TPR_rpt"/>
</dbReference>
<evidence type="ECO:0000313" key="5">
    <source>
        <dbReference type="Proteomes" id="UP000688137"/>
    </source>
</evidence>
<organism evidence="4 5">
    <name type="scientific">Paramecium primaurelia</name>
    <dbReference type="NCBI Taxonomy" id="5886"/>
    <lineage>
        <taxon>Eukaryota</taxon>
        <taxon>Sar</taxon>
        <taxon>Alveolata</taxon>
        <taxon>Ciliophora</taxon>
        <taxon>Intramacronucleata</taxon>
        <taxon>Oligohymenophorea</taxon>
        <taxon>Peniculida</taxon>
        <taxon>Parameciidae</taxon>
        <taxon>Paramecium</taxon>
    </lineage>
</organism>
<feature type="repeat" description="TPR" evidence="3">
    <location>
        <begin position="101"/>
        <end position="134"/>
    </location>
</feature>
<keyword evidence="2 3" id="KW-0802">TPR repeat</keyword>
<evidence type="ECO:0000313" key="4">
    <source>
        <dbReference type="EMBL" id="CAD8092570.1"/>
    </source>
</evidence>
<dbReference type="Pfam" id="PF13414">
    <property type="entry name" value="TPR_11"/>
    <property type="match status" value="1"/>
</dbReference>
<dbReference type="PROSITE" id="PS50005">
    <property type="entry name" value="TPR"/>
    <property type="match status" value="2"/>
</dbReference>
<dbReference type="EMBL" id="CAJJDM010000094">
    <property type="protein sequence ID" value="CAD8092570.1"/>
    <property type="molecule type" value="Genomic_DNA"/>
</dbReference>
<dbReference type="SMART" id="SM00028">
    <property type="entry name" value="TPR"/>
    <property type="match status" value="3"/>
</dbReference>
<dbReference type="PANTHER" id="PTHR44858">
    <property type="entry name" value="TETRATRICOPEPTIDE REPEAT PROTEIN 6"/>
    <property type="match status" value="1"/>
</dbReference>
<dbReference type="Proteomes" id="UP000688137">
    <property type="component" value="Unassembled WGS sequence"/>
</dbReference>
<feature type="repeat" description="TPR" evidence="3">
    <location>
        <begin position="135"/>
        <end position="168"/>
    </location>
</feature>